<evidence type="ECO:0000313" key="5">
    <source>
        <dbReference type="Proteomes" id="UP000186817"/>
    </source>
</evidence>
<dbReference type="Gene3D" id="3.40.50.12390">
    <property type="match status" value="2"/>
</dbReference>
<dbReference type="GO" id="GO:0005634">
    <property type="term" value="C:nucleus"/>
    <property type="evidence" value="ECO:0007669"/>
    <property type="project" value="TreeGrafter"/>
</dbReference>
<gene>
    <name evidence="4" type="primary">XRN1</name>
    <name evidence="4" type="ORF">AK812_SmicGene44959</name>
</gene>
<comment type="caution">
    <text evidence="4">The sequence shown here is derived from an EMBL/GenBank/DDBJ whole genome shotgun (WGS) entry which is preliminary data.</text>
</comment>
<protein>
    <submittedName>
        <fullName evidence="4">5'-3' exoribonuclease 1</fullName>
    </submittedName>
</protein>
<feature type="domain" description="Xrn1 N-terminal" evidence="3">
    <location>
        <begin position="51"/>
        <end position="119"/>
    </location>
</feature>
<sequence length="159" mass="17211">VTIVLSGPDTPGEGEHKIMDYIRGGGGAGEEEEEEEEGVEDAEEEEDEDEEEEEEVTIVLSGPDTPGEGEHKIMDYIRASKAQPDYDPNTRHCLYGLDADLIMLALASHELHFALLREEAEKLGGSRKPDPSARQKPTTEILVKAAEAAEGPNQGALNG</sequence>
<feature type="region of interest" description="Disordered" evidence="2">
    <location>
        <begin position="1"/>
        <end position="70"/>
    </location>
</feature>
<evidence type="ECO:0000256" key="1">
    <source>
        <dbReference type="ARBA" id="ARBA00038299"/>
    </source>
</evidence>
<dbReference type="OrthoDB" id="426501at2759"/>
<dbReference type="AlphaFoldDB" id="A0A1Q9BX56"/>
<organism evidence="4 5">
    <name type="scientific">Symbiodinium microadriaticum</name>
    <name type="common">Dinoflagellate</name>
    <name type="synonym">Zooxanthella microadriatica</name>
    <dbReference type="NCBI Taxonomy" id="2951"/>
    <lineage>
        <taxon>Eukaryota</taxon>
        <taxon>Sar</taxon>
        <taxon>Alveolata</taxon>
        <taxon>Dinophyceae</taxon>
        <taxon>Suessiales</taxon>
        <taxon>Symbiodiniaceae</taxon>
        <taxon>Symbiodinium</taxon>
    </lineage>
</organism>
<dbReference type="PANTHER" id="PTHR12341:SF7">
    <property type="entry name" value="5'-3' EXORIBONUCLEASE 1"/>
    <property type="match status" value="1"/>
</dbReference>
<dbReference type="InterPro" id="IPR004859">
    <property type="entry name" value="Xrn1_N"/>
</dbReference>
<evidence type="ECO:0000256" key="2">
    <source>
        <dbReference type="SAM" id="MobiDB-lite"/>
    </source>
</evidence>
<comment type="similarity">
    <text evidence="1">Belongs to the 5'-3' exonuclease family.</text>
</comment>
<feature type="domain" description="Xrn1 N-terminal" evidence="3">
    <location>
        <begin position="2"/>
        <end position="24"/>
    </location>
</feature>
<dbReference type="Proteomes" id="UP000186817">
    <property type="component" value="Unassembled WGS sequence"/>
</dbReference>
<dbReference type="InterPro" id="IPR027073">
    <property type="entry name" value="5_3_exoribonuclease"/>
</dbReference>
<name>A0A1Q9BX56_SYMMI</name>
<keyword evidence="5" id="KW-1185">Reference proteome</keyword>
<reference evidence="4 5" key="1">
    <citation type="submission" date="2016-02" db="EMBL/GenBank/DDBJ databases">
        <title>Genome analysis of coral dinoflagellate symbionts highlights evolutionary adaptations to a symbiotic lifestyle.</title>
        <authorList>
            <person name="Aranda M."/>
            <person name="Li Y."/>
            <person name="Liew Y.J."/>
            <person name="Baumgarten S."/>
            <person name="Simakov O."/>
            <person name="Wilson M."/>
            <person name="Piel J."/>
            <person name="Ashoor H."/>
            <person name="Bougouffa S."/>
            <person name="Bajic V.B."/>
            <person name="Ryu T."/>
            <person name="Ravasi T."/>
            <person name="Bayer T."/>
            <person name="Micklem G."/>
            <person name="Kim H."/>
            <person name="Bhak J."/>
            <person name="Lajeunesse T.C."/>
            <person name="Voolstra C.R."/>
        </authorList>
    </citation>
    <scope>NUCLEOTIDE SEQUENCE [LARGE SCALE GENOMIC DNA]</scope>
    <source>
        <strain evidence="4 5">CCMP2467</strain>
    </source>
</reference>
<accession>A0A1Q9BX56</accession>
<dbReference type="GO" id="GO:0000956">
    <property type="term" value="P:nuclear-transcribed mRNA catabolic process"/>
    <property type="evidence" value="ECO:0007669"/>
    <property type="project" value="TreeGrafter"/>
</dbReference>
<proteinExistence type="inferred from homology"/>
<evidence type="ECO:0000313" key="4">
    <source>
        <dbReference type="EMBL" id="OLP75277.1"/>
    </source>
</evidence>
<evidence type="ECO:0000259" key="3">
    <source>
        <dbReference type="Pfam" id="PF03159"/>
    </source>
</evidence>
<dbReference type="EMBL" id="LSRX01002624">
    <property type="protein sequence ID" value="OLP75277.1"/>
    <property type="molecule type" value="Genomic_DNA"/>
</dbReference>
<dbReference type="PANTHER" id="PTHR12341">
    <property type="entry name" value="5'-&gt;3' EXORIBONUCLEASE"/>
    <property type="match status" value="1"/>
</dbReference>
<dbReference type="GO" id="GO:0003723">
    <property type="term" value="F:RNA binding"/>
    <property type="evidence" value="ECO:0007669"/>
    <property type="project" value="TreeGrafter"/>
</dbReference>
<feature type="compositionally biased region" description="Acidic residues" evidence="2">
    <location>
        <begin position="29"/>
        <end position="56"/>
    </location>
</feature>
<feature type="non-terminal residue" evidence="4">
    <location>
        <position position="1"/>
    </location>
</feature>
<dbReference type="Pfam" id="PF03159">
    <property type="entry name" value="XRN_N"/>
    <property type="match status" value="2"/>
</dbReference>
<dbReference type="GO" id="GO:0004534">
    <property type="term" value="F:5'-3' RNA exonuclease activity"/>
    <property type="evidence" value="ECO:0007669"/>
    <property type="project" value="TreeGrafter"/>
</dbReference>